<dbReference type="Gene3D" id="1.20.1600.10">
    <property type="entry name" value="Outer membrane efflux proteins (OEP)"/>
    <property type="match status" value="1"/>
</dbReference>
<dbReference type="PROSITE" id="PS51257">
    <property type="entry name" value="PROKAR_LIPOPROTEIN"/>
    <property type="match status" value="1"/>
</dbReference>
<keyword evidence="2" id="KW-0472">Membrane</keyword>
<keyword evidence="2" id="KW-0812">Transmembrane</keyword>
<dbReference type="SUPFAM" id="SSF56954">
    <property type="entry name" value="Outer membrane efflux proteins (OEP)"/>
    <property type="match status" value="1"/>
</dbReference>
<organism evidence="3 4">
    <name type="scientific">Micavibrio aeruginosavorus</name>
    <dbReference type="NCBI Taxonomy" id="349221"/>
    <lineage>
        <taxon>Bacteria</taxon>
        <taxon>Pseudomonadati</taxon>
        <taxon>Bdellovibrionota</taxon>
        <taxon>Bdellovibrionia</taxon>
        <taxon>Bdellovibrionales</taxon>
        <taxon>Pseudobdellovibrionaceae</taxon>
        <taxon>Micavibrio</taxon>
    </lineage>
</organism>
<accession>A0A2W5A3C3</accession>
<comment type="caution">
    <text evidence="3">The sequence shown here is derived from an EMBL/GenBank/DDBJ whole genome shotgun (WGS) entry which is preliminary data.</text>
</comment>
<keyword evidence="2" id="KW-0564">Palmitate</keyword>
<name>A0A2W5A3C3_9BACT</name>
<dbReference type="AlphaFoldDB" id="A0A2W5A3C3"/>
<protein>
    <submittedName>
        <fullName evidence="3">Multidrug transporter</fullName>
    </submittedName>
</protein>
<gene>
    <name evidence="3" type="ORF">DI626_00340</name>
</gene>
<dbReference type="InterPro" id="IPR003423">
    <property type="entry name" value="OMP_efflux"/>
</dbReference>
<evidence type="ECO:0000313" key="4">
    <source>
        <dbReference type="Proteomes" id="UP000249557"/>
    </source>
</evidence>
<evidence type="ECO:0000313" key="3">
    <source>
        <dbReference type="EMBL" id="PZO89043.1"/>
    </source>
</evidence>
<proteinExistence type="inferred from homology"/>
<keyword evidence="2" id="KW-0449">Lipoprotein</keyword>
<comment type="similarity">
    <text evidence="1 2">Belongs to the outer membrane factor (OMF) (TC 1.B.17) family.</text>
</comment>
<dbReference type="Proteomes" id="UP000249557">
    <property type="component" value="Unassembled WGS sequence"/>
</dbReference>
<evidence type="ECO:0000256" key="2">
    <source>
        <dbReference type="RuleBase" id="RU362097"/>
    </source>
</evidence>
<dbReference type="Gene3D" id="2.20.200.10">
    <property type="entry name" value="Outer membrane efflux proteins (OEP)"/>
    <property type="match status" value="1"/>
</dbReference>
<evidence type="ECO:0000256" key="1">
    <source>
        <dbReference type="ARBA" id="ARBA00007613"/>
    </source>
</evidence>
<comment type="subcellular location">
    <subcellularLocation>
        <location evidence="2">Cell membrane</location>
        <topology evidence="2">Lipid-anchor</topology>
    </subcellularLocation>
</comment>
<reference evidence="3 4" key="1">
    <citation type="submission" date="2017-08" db="EMBL/GenBank/DDBJ databases">
        <title>Infants hospitalized years apart are colonized by the same room-sourced microbial strains.</title>
        <authorList>
            <person name="Brooks B."/>
            <person name="Olm M.R."/>
            <person name="Firek B.A."/>
            <person name="Baker R."/>
            <person name="Thomas B.C."/>
            <person name="Morowitz M.J."/>
            <person name="Banfield J.F."/>
        </authorList>
    </citation>
    <scope>NUCLEOTIDE SEQUENCE [LARGE SCALE GENOMIC DNA]</scope>
    <source>
        <strain evidence="3">S2_018_000_R2_104</strain>
    </source>
</reference>
<sequence>MSKTLFSMTAAAALLTGCTMIPDYDRPDLPVSAQWPQGQAYEGIAGVSEADISKVNWQSFFLSPPMQRVIQTSLDNNRDLRVASLQVEQARALYRVERAALVPSIGATGSGTRQGIPENASGLGKDTVSSTYSANIGTTAFELDLFGRIRSMNERALEEYFATEEAQQAARIALIAETANAYLTYLADKKLLGITEDTLKSQQKAYALIKKRYDLGTSSQLDLEQARTSVETARANRARYLRFVAQDRNALELLMGTAPDMAVLDSLTLDTVQLADNLPVGLPSAVLLERPDIKQAEHSLKAANANIGAARAAFFPTISLTGSAGFASESLSDLFKSGSSLAWSFIPSITLPIFEGGKNIANLDSATAGQKIAVAQYEKSIQTAFREVADELAARGTYTEQLAAQTALANATGNAYRISRARYDQGTDNYLSVLDSQRELYSAQQSEITVQQERLSNLVNLYKVLGGGK</sequence>
<dbReference type="NCBIfam" id="TIGR01845">
    <property type="entry name" value="outer_NodT"/>
    <property type="match status" value="1"/>
</dbReference>
<dbReference type="GO" id="GO:0005886">
    <property type="term" value="C:plasma membrane"/>
    <property type="evidence" value="ECO:0007669"/>
    <property type="project" value="UniProtKB-SubCell"/>
</dbReference>
<keyword evidence="2" id="KW-1134">Transmembrane beta strand</keyword>
<dbReference type="PANTHER" id="PTHR30203:SF32">
    <property type="entry name" value="CATION EFFLUX SYSTEM PROTEIN CUSC"/>
    <property type="match status" value="1"/>
</dbReference>
<dbReference type="Pfam" id="PF02321">
    <property type="entry name" value="OEP"/>
    <property type="match status" value="2"/>
</dbReference>
<dbReference type="EMBL" id="QFNK01000002">
    <property type="protein sequence ID" value="PZO89043.1"/>
    <property type="molecule type" value="Genomic_DNA"/>
</dbReference>
<dbReference type="InterPro" id="IPR010131">
    <property type="entry name" value="MdtP/NodT-like"/>
</dbReference>
<dbReference type="PANTHER" id="PTHR30203">
    <property type="entry name" value="OUTER MEMBRANE CATION EFFLUX PROTEIN"/>
    <property type="match status" value="1"/>
</dbReference>
<dbReference type="GO" id="GO:0015562">
    <property type="term" value="F:efflux transmembrane transporter activity"/>
    <property type="evidence" value="ECO:0007669"/>
    <property type="project" value="InterPro"/>
</dbReference>